<proteinExistence type="predicted"/>
<dbReference type="AlphaFoldDB" id="A0A2H0WQJ4"/>
<dbReference type="Pfam" id="PF01592">
    <property type="entry name" value="NifU_N"/>
    <property type="match status" value="1"/>
</dbReference>
<organism evidence="2 3">
    <name type="scientific">Candidatus Shapirobacteria bacterium CG09_land_8_20_14_0_10_39_12</name>
    <dbReference type="NCBI Taxonomy" id="1974885"/>
    <lineage>
        <taxon>Bacteria</taxon>
        <taxon>Candidatus Shapironibacteriota</taxon>
    </lineage>
</organism>
<gene>
    <name evidence="2" type="ORF">COT64_00240</name>
</gene>
<evidence type="ECO:0000313" key="2">
    <source>
        <dbReference type="EMBL" id="PIS14897.1"/>
    </source>
</evidence>
<dbReference type="GO" id="GO:0005506">
    <property type="term" value="F:iron ion binding"/>
    <property type="evidence" value="ECO:0007669"/>
    <property type="project" value="InterPro"/>
</dbReference>
<dbReference type="InterPro" id="IPR002871">
    <property type="entry name" value="NIF_FeS_clus_asmbl_NifU_N"/>
</dbReference>
<dbReference type="EMBL" id="PEZI01000006">
    <property type="protein sequence ID" value="PIS14897.1"/>
    <property type="molecule type" value="Genomic_DNA"/>
</dbReference>
<dbReference type="Proteomes" id="UP000230775">
    <property type="component" value="Unassembled WGS sequence"/>
</dbReference>
<dbReference type="Gene3D" id="3.90.1010.10">
    <property type="match status" value="1"/>
</dbReference>
<dbReference type="GO" id="GO:0051536">
    <property type="term" value="F:iron-sulfur cluster binding"/>
    <property type="evidence" value="ECO:0007669"/>
    <property type="project" value="InterPro"/>
</dbReference>
<dbReference type="SUPFAM" id="SSF82649">
    <property type="entry name" value="SufE/NifU"/>
    <property type="match status" value="1"/>
</dbReference>
<evidence type="ECO:0000259" key="1">
    <source>
        <dbReference type="Pfam" id="PF01592"/>
    </source>
</evidence>
<feature type="domain" description="NIF system FeS cluster assembly NifU N-terminal" evidence="1">
    <location>
        <begin position="8"/>
        <end position="132"/>
    </location>
</feature>
<dbReference type="CDD" id="cd06664">
    <property type="entry name" value="IscU_like"/>
    <property type="match status" value="1"/>
</dbReference>
<comment type="caution">
    <text evidence="2">The sequence shown here is derived from an EMBL/GenBank/DDBJ whole genome shotgun (WGS) entry which is preliminary data.</text>
</comment>
<reference evidence="3" key="1">
    <citation type="submission" date="2017-09" db="EMBL/GenBank/DDBJ databases">
        <title>Depth-based differentiation of microbial function through sediment-hosted aquifers and enrichment of novel symbionts in the deep terrestrial subsurface.</title>
        <authorList>
            <person name="Probst A.J."/>
            <person name="Ladd B."/>
            <person name="Jarett J.K."/>
            <person name="Geller-Mcgrath D.E."/>
            <person name="Sieber C.M.K."/>
            <person name="Emerson J.B."/>
            <person name="Anantharaman K."/>
            <person name="Thomas B.C."/>
            <person name="Malmstrom R."/>
            <person name="Stieglmeier M."/>
            <person name="Klingl A."/>
            <person name="Woyke T."/>
            <person name="Ryan C.M."/>
            <person name="Banfield J.F."/>
        </authorList>
    </citation>
    <scope>NUCLEOTIDE SEQUENCE [LARGE SCALE GENOMIC DNA]</scope>
</reference>
<name>A0A2H0WQJ4_9BACT</name>
<dbReference type="GO" id="GO:0016226">
    <property type="term" value="P:iron-sulfur cluster assembly"/>
    <property type="evidence" value="ECO:0007669"/>
    <property type="project" value="InterPro"/>
</dbReference>
<accession>A0A2H0WQJ4</accession>
<dbReference type="PANTHER" id="PTHR10093">
    <property type="entry name" value="IRON-SULFUR CLUSTER ASSEMBLY ENZYME NIFU HOMOLOG"/>
    <property type="match status" value="1"/>
</dbReference>
<evidence type="ECO:0000313" key="3">
    <source>
        <dbReference type="Proteomes" id="UP000230775"/>
    </source>
</evidence>
<protein>
    <submittedName>
        <fullName evidence="2">Iron-sulfur cluster assembly scaffold protein</fullName>
    </submittedName>
</protein>
<sequence>MSNINQLYSDKVMDHFLHPRNMGELPEANGVATVGNPQCGDVMRMFVKISEKDNQEFIEDIKFQTLGCAAAISTSSIATEMIKGKTLKEALSLTNKAVAKALGGLPSSKYHCSVLAEQAVRKVINNYLENKTKNVSETSK</sequence>